<proteinExistence type="predicted"/>
<evidence type="ECO:0000313" key="1">
    <source>
        <dbReference type="EMBL" id="CAE6345203.1"/>
    </source>
</evidence>
<gene>
    <name evidence="1" type="ORF">RDB_LOCUS6666</name>
</gene>
<comment type="caution">
    <text evidence="1">The sequence shown here is derived from an EMBL/GenBank/DDBJ whole genome shotgun (WGS) entry which is preliminary data.</text>
</comment>
<dbReference type="Proteomes" id="UP000663846">
    <property type="component" value="Unassembled WGS sequence"/>
</dbReference>
<evidence type="ECO:0000313" key="2">
    <source>
        <dbReference type="Proteomes" id="UP000663846"/>
    </source>
</evidence>
<organism evidence="1 2">
    <name type="scientific">Rhizoctonia solani</name>
    <dbReference type="NCBI Taxonomy" id="456999"/>
    <lineage>
        <taxon>Eukaryota</taxon>
        <taxon>Fungi</taxon>
        <taxon>Dikarya</taxon>
        <taxon>Basidiomycota</taxon>
        <taxon>Agaricomycotina</taxon>
        <taxon>Agaricomycetes</taxon>
        <taxon>Cantharellales</taxon>
        <taxon>Ceratobasidiaceae</taxon>
        <taxon>Rhizoctonia</taxon>
    </lineage>
</organism>
<accession>A0A8H3A031</accession>
<reference evidence="1" key="1">
    <citation type="submission" date="2021-01" db="EMBL/GenBank/DDBJ databases">
        <authorList>
            <person name="Kaushik A."/>
        </authorList>
    </citation>
    <scope>NUCLEOTIDE SEQUENCE</scope>
    <source>
        <strain evidence="1">AG1-1C</strain>
    </source>
</reference>
<dbReference type="AlphaFoldDB" id="A0A8H3A031"/>
<dbReference type="EMBL" id="CAJMWS010000037">
    <property type="protein sequence ID" value="CAE6345203.1"/>
    <property type="molecule type" value="Genomic_DNA"/>
</dbReference>
<sequence length="301" mass="34080">MRIGCAAHDIIQWFAVDDYKSSPLQKIPAEKVWKVDFPRAFDLLDVLAICYSIQRTQSCSVYTIQRYNCYFLCLTILAVLARRVGGWEKIIDSGATWSRVVTEAIDQLRHTACEEMDEYGGLGLGFCHILDPDHPTPRDFILNPIYSQLCEKALESWPPAISTSLWTMDLASATRERFGTHVKTAVDRSLQSDDAQATKMRFALLFNLENEKDWTKHNIPSEFGEAVIQGSLPVVYDTLGDITRYAKAIYTAHGMEYTPTLKSHLRAWGLAFYGIFILLLKGERVARETSGRQGVANWSVQ</sequence>
<protein>
    <submittedName>
        <fullName evidence="1">Uncharacterized protein</fullName>
    </submittedName>
</protein>
<name>A0A8H3A031_9AGAM</name>